<evidence type="ECO:0000313" key="1">
    <source>
        <dbReference type="EMBL" id="KAI5670616.1"/>
    </source>
</evidence>
<dbReference type="Proteomes" id="UP001060085">
    <property type="component" value="Linkage Group LG03"/>
</dbReference>
<gene>
    <name evidence="1" type="ORF">M9H77_10980</name>
</gene>
<organism evidence="1 2">
    <name type="scientific">Catharanthus roseus</name>
    <name type="common">Madagascar periwinkle</name>
    <name type="synonym">Vinca rosea</name>
    <dbReference type="NCBI Taxonomy" id="4058"/>
    <lineage>
        <taxon>Eukaryota</taxon>
        <taxon>Viridiplantae</taxon>
        <taxon>Streptophyta</taxon>
        <taxon>Embryophyta</taxon>
        <taxon>Tracheophyta</taxon>
        <taxon>Spermatophyta</taxon>
        <taxon>Magnoliopsida</taxon>
        <taxon>eudicotyledons</taxon>
        <taxon>Gunneridae</taxon>
        <taxon>Pentapetalae</taxon>
        <taxon>asterids</taxon>
        <taxon>lamiids</taxon>
        <taxon>Gentianales</taxon>
        <taxon>Apocynaceae</taxon>
        <taxon>Rauvolfioideae</taxon>
        <taxon>Vinceae</taxon>
        <taxon>Catharanthinae</taxon>
        <taxon>Catharanthus</taxon>
    </lineage>
</organism>
<protein>
    <submittedName>
        <fullName evidence="1">Uncharacterized protein</fullName>
    </submittedName>
</protein>
<reference evidence="2" key="1">
    <citation type="journal article" date="2023" name="Nat. Plants">
        <title>Single-cell RNA sequencing provides a high-resolution roadmap for understanding the multicellular compartmentation of specialized metabolism.</title>
        <authorList>
            <person name="Sun S."/>
            <person name="Shen X."/>
            <person name="Li Y."/>
            <person name="Li Y."/>
            <person name="Wang S."/>
            <person name="Li R."/>
            <person name="Zhang H."/>
            <person name="Shen G."/>
            <person name="Guo B."/>
            <person name="Wei J."/>
            <person name="Xu J."/>
            <person name="St-Pierre B."/>
            <person name="Chen S."/>
            <person name="Sun C."/>
        </authorList>
    </citation>
    <scope>NUCLEOTIDE SEQUENCE [LARGE SCALE GENOMIC DNA]</scope>
</reference>
<accession>A0ACC0BDA7</accession>
<keyword evidence="2" id="KW-1185">Reference proteome</keyword>
<comment type="caution">
    <text evidence="1">The sequence shown here is derived from an EMBL/GenBank/DDBJ whole genome shotgun (WGS) entry which is preliminary data.</text>
</comment>
<evidence type="ECO:0000313" key="2">
    <source>
        <dbReference type="Proteomes" id="UP001060085"/>
    </source>
</evidence>
<sequence>MEVPLPLQKPLSCRAQFSGVKTHSKIKPFVGFIPHGCTSLSLQSSLWRRDRAVAGVSHRITSSADFSRRRPRRVSSPRNQGSGPKGFMPRTPVGTSTQTKDQKDNGQKEVPSNLPPKDFAGPSKSVVEDKKDEIVDDVLQVKENEEVIQDEIRDVVEEESSITEPVSIATITRWIENGRVSPLDLESKEAKGVPKRDADGGVGRRPLSENVQLDAVPEAKDKQKESTEISSSQGPTISRRETVVAVGTSSERKPTDVVTSDEVKKRDKESLIIRKSNKASQIQSTEVKHISEDQSMDSVLVEKNDLIVEVSEEENKLRLEMEENLRKQAVERLAGENFLRGNKLFCYPEVVNPDQHMEVFLNKSLSTLSNEPDVIIMGAFNDWKWKSFRIKLDKTHLGGEWWSCRVHVPREAYKMDFVFFNGKDVYDNNNDKDFSITVEGGMGVLEFEEFLLEEKRKELENLAKEQAERERLAEEQRRIEAEKAASEADRAQAKEEAAKRREMLNKLIKKAVKSVDNVWYIEPSKFKGEDKVRLFYNRRSGPLIHANDVWLHGGHNNWRDGLSVVAKLEKAYRKDEDWWYAEVVIPDQAFILDWVFADGPPQRAKVYDNNGLQDFHAIVPQGIPDELYWVEEELKIYQKLQEERRLRQEAIRAKADKTALLKAETKKRTLKSFLLSQKHIVYTEPLDVQAGSTVTVFYNPANTVLNGKPEIWFRCSFNRWTHRMGPLPPQKMVPIEDGSHVKATVKVPLDAYMMDFVFSEGKDGGIYDNKNGLDYHIPVDGGVTKEPPMHIVHVAVEMAPIAKVGGLGDVVTSLSRAVQDLNHNVDIILPKYDCLKISHVKDLQFHKSYSWGGTEIKVWFGKVEGLSVYFLEPQNGYFWAGCVYGCGNDGERFGFFCHAALEFLLQSGFHPDIIHCHDWSSAPVAWLFKDHYAHYGLSKARIVFTIHNLEFGAALIGKAMRYADKATTVSPTYSQEVSGNPAIAPHLYKFHGILNGIDPDIWDPYNDKFIPISYTSENVVEGKSAAKEALQHKLGLRRADLPLVGIITRLTHQKGIHLIKHAIWRTLERGGQVVLLGSAPDPRIQNDFVNLANELHSSYHDRARLCLTYDEPLSHLIYAGADFILVPSIFEPCGLTQLTAMRYGSIPVVRKTGGLYDTVFDVDHDKERAEVSGLEPNGFNFDGADAAGVDYALNRAISAWYDGREWFNALCKRVMEQDWSWNRPALDYLELYHAARK</sequence>
<dbReference type="EMBL" id="CM044703">
    <property type="protein sequence ID" value="KAI5670616.1"/>
    <property type="molecule type" value="Genomic_DNA"/>
</dbReference>
<name>A0ACC0BDA7_CATRO</name>
<proteinExistence type="predicted"/>